<dbReference type="PANTHER" id="PTHR28187:SF1">
    <property type="entry name" value="PROTEIN RCR1-RELATED"/>
    <property type="match status" value="1"/>
</dbReference>
<dbReference type="InterPro" id="IPR020999">
    <property type="entry name" value="Chitin_synth_reg_RCR"/>
</dbReference>
<evidence type="ECO:0000256" key="2">
    <source>
        <dbReference type="SAM" id="Phobius"/>
    </source>
</evidence>
<keyword evidence="2" id="KW-1133">Transmembrane helix</keyword>
<evidence type="ECO:0000313" key="3">
    <source>
        <dbReference type="EMBL" id="SCU80485.1"/>
    </source>
</evidence>
<keyword evidence="4" id="KW-1185">Reference proteome</keyword>
<name>A0A1G4IU11_9SACH</name>
<reference evidence="4" key="1">
    <citation type="submission" date="2016-03" db="EMBL/GenBank/DDBJ databases">
        <authorList>
            <person name="Devillers Hugo."/>
        </authorList>
    </citation>
    <scope>NUCLEOTIDE SEQUENCE [LARGE SCALE GENOMIC DNA]</scope>
</reference>
<dbReference type="Proteomes" id="UP000191144">
    <property type="component" value="Chromosome B"/>
</dbReference>
<feature type="region of interest" description="Disordered" evidence="1">
    <location>
        <begin position="182"/>
        <end position="232"/>
    </location>
</feature>
<dbReference type="GO" id="GO:0016192">
    <property type="term" value="P:vesicle-mediated transport"/>
    <property type="evidence" value="ECO:0007669"/>
    <property type="project" value="TreeGrafter"/>
</dbReference>
<protein>
    <submittedName>
        <fullName evidence="3">LAME_0B03378g1_1</fullName>
    </submittedName>
</protein>
<dbReference type="AlphaFoldDB" id="A0A1G4IU11"/>
<dbReference type="Pfam" id="PF12273">
    <property type="entry name" value="RCR"/>
    <property type="match status" value="1"/>
</dbReference>
<keyword evidence="2" id="KW-0472">Membrane</keyword>
<evidence type="ECO:0000256" key="1">
    <source>
        <dbReference type="SAM" id="MobiDB-lite"/>
    </source>
</evidence>
<organism evidence="3 4">
    <name type="scientific">Lachancea meyersii CBS 8951</name>
    <dbReference type="NCBI Taxonomy" id="1266667"/>
    <lineage>
        <taxon>Eukaryota</taxon>
        <taxon>Fungi</taxon>
        <taxon>Dikarya</taxon>
        <taxon>Ascomycota</taxon>
        <taxon>Saccharomycotina</taxon>
        <taxon>Saccharomycetes</taxon>
        <taxon>Saccharomycetales</taxon>
        <taxon>Saccharomycetaceae</taxon>
        <taxon>Lachancea</taxon>
    </lineage>
</organism>
<feature type="compositionally biased region" description="Polar residues" evidence="1">
    <location>
        <begin position="183"/>
        <end position="198"/>
    </location>
</feature>
<gene>
    <name evidence="3" type="ORF">LAME_0B03378G</name>
</gene>
<proteinExistence type="predicted"/>
<feature type="transmembrane region" description="Helical" evidence="2">
    <location>
        <begin position="43"/>
        <end position="64"/>
    </location>
</feature>
<dbReference type="EMBL" id="LT598478">
    <property type="protein sequence ID" value="SCU80485.1"/>
    <property type="molecule type" value="Genomic_DNA"/>
</dbReference>
<evidence type="ECO:0000313" key="4">
    <source>
        <dbReference type="Proteomes" id="UP000191144"/>
    </source>
</evidence>
<dbReference type="PANTHER" id="PTHR28187">
    <property type="entry name" value="PROTEIN RCR1-RELATED"/>
    <property type="match status" value="1"/>
</dbReference>
<feature type="compositionally biased region" description="Basic and acidic residues" evidence="1">
    <location>
        <begin position="222"/>
        <end position="232"/>
    </location>
</feature>
<dbReference type="OrthoDB" id="4088875at2759"/>
<sequence>MYLNFPPSNAREEKIAAAVLAVRASTDDSDYCYGLSCGNEWVWARWVLLVFFLVAIASLALTAIKINGRRVRLGQRPIIGTAWFTPPSYRQSERQYRSGTQDYVPPYTETANENDLGYYDNQGAFHLSSKAENTSPPPPLDTDEVFEYPQEPPSAVTRDDVSADRFSVDFTRDFHHYYRGTAAEQSTSGIGPENNNDQAPRPSVNPSADVASSPIEMQQIPKKPEEVRVHRV</sequence>
<keyword evidence="2" id="KW-0812">Transmembrane</keyword>
<accession>A0A1G4IU11</accession>